<reference evidence="2" key="1">
    <citation type="journal article" date="2021" name="Science">
        <title>Hunting the eagle killer: A cyanobacterial neurotoxin causes vacuolar myelinopathy.</title>
        <authorList>
            <person name="Breinlinger S."/>
            <person name="Phillips T.J."/>
            <person name="Haram B.N."/>
            <person name="Mares J."/>
            <person name="Martinez Yerena J.A."/>
            <person name="Hrouzek P."/>
            <person name="Sobotka R."/>
            <person name="Henderson W.M."/>
            <person name="Schmieder P."/>
            <person name="Williams S.M."/>
            <person name="Lauderdale J.D."/>
            <person name="Wilde H.D."/>
            <person name="Gerrin W."/>
            <person name="Kust A."/>
            <person name="Washington J.W."/>
            <person name="Wagner C."/>
            <person name="Geier B."/>
            <person name="Liebeke M."/>
            <person name="Enke H."/>
            <person name="Niedermeyer T.H.J."/>
            <person name="Wilde S.B."/>
        </authorList>
    </citation>
    <scope>NUCLEOTIDE SEQUENCE [LARGE SCALE GENOMIC DNA]</scope>
    <source>
        <strain evidence="2">Thurmond2011</strain>
    </source>
</reference>
<proteinExistence type="predicted"/>
<sequence length="136" mass="14795">MVYRFQILDPIGQPVPGARVRIESLFDVSDGEGQCLFLIEDSMIGRPITIIVVAQGYTPYRRNTVFSSRNGVESVQLGNALENPSEPPIAIKVAKIGAIATVTAALITGLVMQFSNKFTTQHGNRLPSKPPIEITK</sequence>
<evidence type="ECO:0000313" key="2">
    <source>
        <dbReference type="Proteomes" id="UP000667802"/>
    </source>
</evidence>
<keyword evidence="1" id="KW-0378">Hydrolase</keyword>
<dbReference type="GO" id="GO:0004180">
    <property type="term" value="F:carboxypeptidase activity"/>
    <property type="evidence" value="ECO:0007669"/>
    <property type="project" value="UniProtKB-KW"/>
</dbReference>
<dbReference type="RefSeq" id="WP_208340456.1">
    <property type="nucleotide sequence ID" value="NZ_CAWQFN010000669.1"/>
</dbReference>
<gene>
    <name evidence="1" type="ORF">G7B40_014435</name>
</gene>
<keyword evidence="1" id="KW-0645">Protease</keyword>
<organism evidence="1 2">
    <name type="scientific">Aetokthonos hydrillicola Thurmond2011</name>
    <dbReference type="NCBI Taxonomy" id="2712845"/>
    <lineage>
        <taxon>Bacteria</taxon>
        <taxon>Bacillati</taxon>
        <taxon>Cyanobacteriota</taxon>
        <taxon>Cyanophyceae</taxon>
        <taxon>Nostocales</taxon>
        <taxon>Hapalosiphonaceae</taxon>
        <taxon>Aetokthonos</taxon>
    </lineage>
</organism>
<keyword evidence="2" id="KW-1185">Reference proteome</keyword>
<evidence type="ECO:0000313" key="1">
    <source>
        <dbReference type="EMBL" id="MDR9895754.1"/>
    </source>
</evidence>
<dbReference type="Proteomes" id="UP000667802">
    <property type="component" value="Unassembled WGS sequence"/>
</dbReference>
<dbReference type="EMBL" id="JAALHA020000005">
    <property type="protein sequence ID" value="MDR9895754.1"/>
    <property type="molecule type" value="Genomic_DNA"/>
</dbReference>
<name>A0AAP5I6R4_9CYAN</name>
<keyword evidence="1" id="KW-0121">Carboxypeptidase</keyword>
<protein>
    <submittedName>
        <fullName evidence="1">Carboxypeptidase-like regulatory domain-containing protein</fullName>
    </submittedName>
</protein>
<dbReference type="AlphaFoldDB" id="A0AAP5I6R4"/>
<comment type="caution">
    <text evidence="1">The sequence shown here is derived from an EMBL/GenBank/DDBJ whole genome shotgun (WGS) entry which is preliminary data.</text>
</comment>
<accession>A0AAP5I6R4</accession>